<keyword evidence="2" id="KW-1133">Transmembrane helix</keyword>
<keyword evidence="2" id="KW-0812">Transmembrane</keyword>
<protein>
    <submittedName>
        <fullName evidence="3">Uncharacterized protein</fullName>
    </submittedName>
</protein>
<feature type="compositionally biased region" description="Polar residues" evidence="1">
    <location>
        <begin position="83"/>
        <end position="92"/>
    </location>
</feature>
<gene>
    <name evidence="3" type="ORF">SAMN06273567_11943</name>
</gene>
<dbReference type="RefSeq" id="WP_142461218.1">
    <property type="nucleotide sequence ID" value="NZ_FXTJ01000019.1"/>
</dbReference>
<evidence type="ECO:0000256" key="1">
    <source>
        <dbReference type="SAM" id="MobiDB-lite"/>
    </source>
</evidence>
<proteinExistence type="predicted"/>
<evidence type="ECO:0000313" key="4">
    <source>
        <dbReference type="Proteomes" id="UP000317484"/>
    </source>
</evidence>
<dbReference type="Proteomes" id="UP000317484">
    <property type="component" value="Unassembled WGS sequence"/>
</dbReference>
<keyword evidence="4" id="KW-1185">Reference proteome</keyword>
<accession>A0A521FVU7</accession>
<organism evidence="3 4">
    <name type="scientific">Geodermatophilus aquaeductus</name>
    <dbReference type="NCBI Taxonomy" id="1564161"/>
    <lineage>
        <taxon>Bacteria</taxon>
        <taxon>Bacillati</taxon>
        <taxon>Actinomycetota</taxon>
        <taxon>Actinomycetes</taxon>
        <taxon>Geodermatophilales</taxon>
        <taxon>Geodermatophilaceae</taxon>
        <taxon>Geodermatophilus</taxon>
    </lineage>
</organism>
<feature type="transmembrane region" description="Helical" evidence="2">
    <location>
        <begin position="24"/>
        <end position="51"/>
    </location>
</feature>
<evidence type="ECO:0000256" key="2">
    <source>
        <dbReference type="SAM" id="Phobius"/>
    </source>
</evidence>
<keyword evidence="2" id="KW-0472">Membrane</keyword>
<dbReference type="EMBL" id="FXTJ01000019">
    <property type="protein sequence ID" value="SMO99841.1"/>
    <property type="molecule type" value="Genomic_DNA"/>
</dbReference>
<evidence type="ECO:0000313" key="3">
    <source>
        <dbReference type="EMBL" id="SMO99841.1"/>
    </source>
</evidence>
<dbReference type="AlphaFoldDB" id="A0A521FVU7"/>
<feature type="compositionally biased region" description="Pro residues" evidence="1">
    <location>
        <begin position="1"/>
        <end position="21"/>
    </location>
</feature>
<feature type="region of interest" description="Disordered" evidence="1">
    <location>
        <begin position="1"/>
        <end position="23"/>
    </location>
</feature>
<reference evidence="3 4" key="1">
    <citation type="submission" date="2017-05" db="EMBL/GenBank/DDBJ databases">
        <authorList>
            <person name="Varghese N."/>
            <person name="Submissions S."/>
        </authorList>
    </citation>
    <scope>NUCLEOTIDE SEQUENCE [LARGE SCALE GENOMIC DNA]</scope>
    <source>
        <strain evidence="3 4">DSM 46834</strain>
    </source>
</reference>
<sequence>MTPDPPPLGVPAPPSDAPPPRGGVLGFLGTMPGVLTALAGVITALATLYAVHVTSGASAPPLTQPSQPTPEASTPVDAASVADQATSASWTGSTVDDEVTALATDCVNGSVDACLTLLDLLAWGCADGDPYACDALYLVSPVGSEYEAYGATCGGRFEPLNGRCSEL</sequence>
<feature type="region of interest" description="Disordered" evidence="1">
    <location>
        <begin position="58"/>
        <end position="92"/>
    </location>
</feature>
<name>A0A521FVU7_9ACTN</name>